<keyword evidence="3" id="KW-1185">Reference proteome</keyword>
<reference evidence="3" key="1">
    <citation type="journal article" date="2019" name="Int. J. Syst. Evol. Microbiol.">
        <title>The Global Catalogue of Microorganisms (GCM) 10K type strain sequencing project: providing services to taxonomists for standard genome sequencing and annotation.</title>
        <authorList>
            <consortium name="The Broad Institute Genomics Platform"/>
            <consortium name="The Broad Institute Genome Sequencing Center for Infectious Disease"/>
            <person name="Wu L."/>
            <person name="Ma J."/>
        </authorList>
    </citation>
    <scope>NUCLEOTIDE SEQUENCE [LARGE SCALE GENOMIC DNA]</scope>
    <source>
        <strain evidence="3">NBRC 108725</strain>
    </source>
</reference>
<feature type="domain" description="DUF5605" evidence="1">
    <location>
        <begin position="36"/>
        <end position="107"/>
    </location>
</feature>
<dbReference type="Pfam" id="PF18310">
    <property type="entry name" value="DUF5605"/>
    <property type="match status" value="1"/>
</dbReference>
<accession>A0ABN6XM05</accession>
<evidence type="ECO:0000259" key="1">
    <source>
        <dbReference type="Pfam" id="PF18310"/>
    </source>
</evidence>
<dbReference type="InterPro" id="IPR041239">
    <property type="entry name" value="DUF5605"/>
</dbReference>
<dbReference type="Proteomes" id="UP001321498">
    <property type="component" value="Chromosome"/>
</dbReference>
<sequence>MVEGGELRGSSPARIAFLRDVLEDGPRGLEPLEIDWDIPSAGVEGEYYLFYYGFTQPRFRRFLLDPSVAYSAEILDTWNMTIDRLPGVFHGRFTIDLPARPYIALRFRAVGPVVAPDS</sequence>
<name>A0ABN6XM05_9MICO</name>
<evidence type="ECO:0000313" key="2">
    <source>
        <dbReference type="EMBL" id="BDZ44715.1"/>
    </source>
</evidence>
<dbReference type="RefSeq" id="WP_286278133.1">
    <property type="nucleotide sequence ID" value="NZ_AP027731.1"/>
</dbReference>
<dbReference type="EMBL" id="AP027731">
    <property type="protein sequence ID" value="BDZ44715.1"/>
    <property type="molecule type" value="Genomic_DNA"/>
</dbReference>
<evidence type="ECO:0000313" key="3">
    <source>
        <dbReference type="Proteomes" id="UP001321498"/>
    </source>
</evidence>
<organism evidence="2 3">
    <name type="scientific">Naasia aerilata</name>
    <dbReference type="NCBI Taxonomy" id="1162966"/>
    <lineage>
        <taxon>Bacteria</taxon>
        <taxon>Bacillati</taxon>
        <taxon>Actinomycetota</taxon>
        <taxon>Actinomycetes</taxon>
        <taxon>Micrococcales</taxon>
        <taxon>Microbacteriaceae</taxon>
        <taxon>Naasia</taxon>
    </lineage>
</organism>
<dbReference type="Gene3D" id="2.60.40.3950">
    <property type="match status" value="1"/>
</dbReference>
<protein>
    <recommendedName>
        <fullName evidence="1">DUF5605 domain-containing protein</fullName>
    </recommendedName>
</protein>
<gene>
    <name evidence="2" type="ORF">GCM10025866_06240</name>
</gene>
<proteinExistence type="predicted"/>